<evidence type="ECO:0000256" key="12">
    <source>
        <dbReference type="ARBA" id="ARBA00023157"/>
    </source>
</evidence>
<dbReference type="GO" id="GO:0098552">
    <property type="term" value="C:side of membrane"/>
    <property type="evidence" value="ECO:0007669"/>
    <property type="project" value="UniProtKB-KW"/>
</dbReference>
<dbReference type="Proteomes" id="UP000253664">
    <property type="component" value="Unassembled WGS sequence"/>
</dbReference>
<keyword evidence="6 15" id="KW-0349">Heme</keyword>
<dbReference type="PANTHER" id="PTHR37928:SF2">
    <property type="entry name" value="GPI ANCHORED CFEM DOMAIN PROTEIN (AFU_ORTHOLOGUE AFUA_6G10580)"/>
    <property type="match status" value="1"/>
</dbReference>
<evidence type="ECO:0000256" key="16">
    <source>
        <dbReference type="SAM" id="MobiDB-lite"/>
    </source>
</evidence>
<keyword evidence="8 15" id="KW-0479">Metal-binding</keyword>
<evidence type="ECO:0000256" key="17">
    <source>
        <dbReference type="SAM" id="SignalP"/>
    </source>
</evidence>
<evidence type="ECO:0000256" key="14">
    <source>
        <dbReference type="ARBA" id="ARBA00023288"/>
    </source>
</evidence>
<feature type="region of interest" description="Disordered" evidence="16">
    <location>
        <begin position="108"/>
        <end position="132"/>
    </location>
</feature>
<feature type="disulfide bond" evidence="15">
    <location>
        <begin position="42"/>
        <end position="49"/>
    </location>
</feature>
<sequence>MKSSLLFTLAAGLVAAQDLNGLPPCAKDCVTKNMSGSGVGGCPSADIGCICKNKDFLNNIACCLAKACKPEDQTKTIGFAKQLCNAAGVQVPEKVECADKDKAAAAASSTTRASSSSSSATAASTASSSAAGPALAAPGFWVGSLMMMLPAAL</sequence>
<dbReference type="SMART" id="SM00747">
    <property type="entry name" value="CFEM"/>
    <property type="match status" value="1"/>
</dbReference>
<keyword evidence="12 15" id="KW-1015">Disulfide bond</keyword>
<dbReference type="GO" id="GO:0005576">
    <property type="term" value="C:extracellular region"/>
    <property type="evidence" value="ECO:0007669"/>
    <property type="project" value="UniProtKB-SubCell"/>
</dbReference>
<dbReference type="AlphaFoldDB" id="A0A367LM96"/>
<keyword evidence="7" id="KW-0336">GPI-anchor</keyword>
<keyword evidence="5" id="KW-0964">Secreted</keyword>
<feature type="domain" description="CFEM" evidence="18">
    <location>
        <begin position="1"/>
        <end position="111"/>
    </location>
</feature>
<evidence type="ECO:0000256" key="4">
    <source>
        <dbReference type="ARBA" id="ARBA00022475"/>
    </source>
</evidence>
<gene>
    <name evidence="19" type="ORF">L249_3546</name>
</gene>
<feature type="disulfide bond" evidence="15">
    <location>
        <begin position="51"/>
        <end position="84"/>
    </location>
</feature>
<dbReference type="PANTHER" id="PTHR37928">
    <property type="entry name" value="CFEM DOMAIN PROTEIN (AFU_ORTHOLOGUE AFUA_6G14090)"/>
    <property type="match status" value="1"/>
</dbReference>
<evidence type="ECO:0000313" key="19">
    <source>
        <dbReference type="EMBL" id="RCI15507.1"/>
    </source>
</evidence>
<keyword evidence="20" id="KW-1185">Reference proteome</keyword>
<organism evidence="19 20">
    <name type="scientific">Ophiocordyceps polyrhachis-furcata BCC 54312</name>
    <dbReference type="NCBI Taxonomy" id="1330021"/>
    <lineage>
        <taxon>Eukaryota</taxon>
        <taxon>Fungi</taxon>
        <taxon>Dikarya</taxon>
        <taxon>Ascomycota</taxon>
        <taxon>Pezizomycotina</taxon>
        <taxon>Sordariomycetes</taxon>
        <taxon>Hypocreomycetidae</taxon>
        <taxon>Hypocreales</taxon>
        <taxon>Ophiocordycipitaceae</taxon>
        <taxon>Ophiocordyceps</taxon>
    </lineage>
</organism>
<comment type="subcellular location">
    <subcellularLocation>
        <location evidence="1">Cell membrane</location>
        <topology evidence="1">Lipid-anchor</topology>
        <topology evidence="1">GPI-anchor</topology>
    </subcellularLocation>
    <subcellularLocation>
        <location evidence="2">Secreted</location>
    </subcellularLocation>
</comment>
<keyword evidence="11" id="KW-0472">Membrane</keyword>
<dbReference type="GO" id="GO:0046872">
    <property type="term" value="F:metal ion binding"/>
    <property type="evidence" value="ECO:0007669"/>
    <property type="project" value="UniProtKB-UniRule"/>
</dbReference>
<dbReference type="GO" id="GO:0005886">
    <property type="term" value="C:plasma membrane"/>
    <property type="evidence" value="ECO:0007669"/>
    <property type="project" value="UniProtKB-SubCell"/>
</dbReference>
<dbReference type="EMBL" id="LKCN02000002">
    <property type="protein sequence ID" value="RCI15507.1"/>
    <property type="molecule type" value="Genomic_DNA"/>
</dbReference>
<comment type="similarity">
    <text evidence="3">Belongs to the RBT5 family.</text>
</comment>
<comment type="caution">
    <text evidence="19">The sequence shown here is derived from an EMBL/GenBank/DDBJ whole genome shotgun (WGS) entry which is preliminary data.</text>
</comment>
<reference evidence="19 20" key="1">
    <citation type="journal article" date="2015" name="BMC Genomics">
        <title>Insights from the genome of Ophiocordyceps polyrhachis-furcata to pathogenicity and host specificity in insect fungi.</title>
        <authorList>
            <person name="Wichadakul D."/>
            <person name="Kobmoo N."/>
            <person name="Ingsriswang S."/>
            <person name="Tangphatsornruang S."/>
            <person name="Chantasingh D."/>
            <person name="Luangsa-ard J.J."/>
            <person name="Eurwilaichitr L."/>
        </authorList>
    </citation>
    <scope>NUCLEOTIDE SEQUENCE [LARGE SCALE GENOMIC DNA]</scope>
    <source>
        <strain evidence="19 20">BCC 54312</strain>
    </source>
</reference>
<dbReference type="OrthoDB" id="3065412at2759"/>
<evidence type="ECO:0000256" key="2">
    <source>
        <dbReference type="ARBA" id="ARBA00004613"/>
    </source>
</evidence>
<feature type="binding site" description="axial binding residue" evidence="15">
    <location>
        <position position="46"/>
    </location>
    <ligand>
        <name>heme</name>
        <dbReference type="ChEBI" id="CHEBI:30413"/>
    </ligand>
    <ligandPart>
        <name>Fe</name>
        <dbReference type="ChEBI" id="CHEBI:18248"/>
    </ligandPart>
</feature>
<evidence type="ECO:0000259" key="18">
    <source>
        <dbReference type="PROSITE" id="PS52012"/>
    </source>
</evidence>
<evidence type="ECO:0000256" key="15">
    <source>
        <dbReference type="PROSITE-ProRule" id="PRU01356"/>
    </source>
</evidence>
<dbReference type="InterPro" id="IPR008427">
    <property type="entry name" value="Extracellular_membr_CFEM_dom"/>
</dbReference>
<keyword evidence="10 15" id="KW-0408">Iron</keyword>
<comment type="caution">
    <text evidence="15">Lacks conserved residue(s) required for the propagation of feature annotation.</text>
</comment>
<accession>A0A367LM96</accession>
<keyword evidence="14" id="KW-0449">Lipoprotein</keyword>
<keyword evidence="13" id="KW-0325">Glycoprotein</keyword>
<evidence type="ECO:0000256" key="9">
    <source>
        <dbReference type="ARBA" id="ARBA00022729"/>
    </source>
</evidence>
<feature type="chain" id="PRO_5016688725" description="CFEM domain-containing protein" evidence="17">
    <location>
        <begin position="17"/>
        <end position="153"/>
    </location>
</feature>
<dbReference type="PROSITE" id="PS52012">
    <property type="entry name" value="CFEM"/>
    <property type="match status" value="1"/>
</dbReference>
<evidence type="ECO:0000256" key="10">
    <source>
        <dbReference type="ARBA" id="ARBA00023004"/>
    </source>
</evidence>
<evidence type="ECO:0000256" key="1">
    <source>
        <dbReference type="ARBA" id="ARBA00004609"/>
    </source>
</evidence>
<evidence type="ECO:0000256" key="6">
    <source>
        <dbReference type="ARBA" id="ARBA00022617"/>
    </source>
</evidence>
<name>A0A367LM96_9HYPO</name>
<keyword evidence="4" id="KW-1003">Cell membrane</keyword>
<protein>
    <recommendedName>
        <fullName evidence="18">CFEM domain-containing protein</fullName>
    </recommendedName>
</protein>
<evidence type="ECO:0000256" key="7">
    <source>
        <dbReference type="ARBA" id="ARBA00022622"/>
    </source>
</evidence>
<evidence type="ECO:0000256" key="8">
    <source>
        <dbReference type="ARBA" id="ARBA00022723"/>
    </source>
</evidence>
<feature type="compositionally biased region" description="Low complexity" evidence="16">
    <location>
        <begin position="108"/>
        <end position="131"/>
    </location>
</feature>
<proteinExistence type="inferred from homology"/>
<evidence type="ECO:0000256" key="13">
    <source>
        <dbReference type="ARBA" id="ARBA00023180"/>
    </source>
</evidence>
<evidence type="ECO:0000256" key="11">
    <source>
        <dbReference type="ARBA" id="ARBA00023136"/>
    </source>
</evidence>
<evidence type="ECO:0000256" key="5">
    <source>
        <dbReference type="ARBA" id="ARBA00022525"/>
    </source>
</evidence>
<dbReference type="InterPro" id="IPR051735">
    <property type="entry name" value="CFEM_domain"/>
</dbReference>
<keyword evidence="9 17" id="KW-0732">Signal</keyword>
<evidence type="ECO:0000313" key="20">
    <source>
        <dbReference type="Proteomes" id="UP000253664"/>
    </source>
</evidence>
<evidence type="ECO:0000256" key="3">
    <source>
        <dbReference type="ARBA" id="ARBA00010031"/>
    </source>
</evidence>
<feature type="signal peptide" evidence="17">
    <location>
        <begin position="1"/>
        <end position="16"/>
    </location>
</feature>
<dbReference type="Pfam" id="PF05730">
    <property type="entry name" value="CFEM"/>
    <property type="match status" value="1"/>
</dbReference>
<dbReference type="STRING" id="1330021.A0A367LM96"/>